<sequence length="249" mass="27906">MRYLSILFISALLCSCSTSIRTKVSGTNHNPLADSTKVYLVNDVRQLPEATELVGTVKIGDSGFTTRCDYETVITDFENAARKVGANIIMVTEVKTPTSLGSTCYRIQGKAFRNLNTEQLKNIKSNDYNSYAKKLEGDPDYAIVHFYRPTGGPGHLLGYKVKDENNGNIGRMRTGETFSHKTTAYGDRVFKGSLETTEEVKLTLEKGYEYYVKCSVGFGIMMGRPIIKQMRIDIGEEEYNILSNKQKKK</sequence>
<evidence type="ECO:0000313" key="3">
    <source>
        <dbReference type="Proteomes" id="UP000243588"/>
    </source>
</evidence>
<evidence type="ECO:0000313" key="2">
    <source>
        <dbReference type="EMBL" id="SDH51675.1"/>
    </source>
</evidence>
<dbReference type="RefSeq" id="WP_090406728.1">
    <property type="nucleotide sequence ID" value="NZ_FNDQ01000005.1"/>
</dbReference>
<proteinExistence type="predicted"/>
<reference evidence="3" key="1">
    <citation type="submission" date="2016-10" db="EMBL/GenBank/DDBJ databases">
        <authorList>
            <person name="Varghese N."/>
            <person name="Submissions S."/>
        </authorList>
    </citation>
    <scope>NUCLEOTIDE SEQUENCE [LARGE SCALE GENOMIC DNA]</scope>
    <source>
        <strain evidence="3">DSM 23313</strain>
    </source>
</reference>
<dbReference type="EMBL" id="FNDQ01000005">
    <property type="protein sequence ID" value="SDH51675.1"/>
    <property type="molecule type" value="Genomic_DNA"/>
</dbReference>
<evidence type="ECO:0000256" key="1">
    <source>
        <dbReference type="SAM" id="SignalP"/>
    </source>
</evidence>
<dbReference type="PROSITE" id="PS51257">
    <property type="entry name" value="PROKAR_LIPOPROTEIN"/>
    <property type="match status" value="1"/>
</dbReference>
<protein>
    <recommendedName>
        <fullName evidence="4">Lipoprotein</fullName>
    </recommendedName>
</protein>
<gene>
    <name evidence="2" type="ORF">SAMN05421818_105121</name>
</gene>
<dbReference type="AlphaFoldDB" id="A0A1G8D1N4"/>
<organism evidence="2 3">
    <name type="scientific">Myroides phaeus</name>
    <dbReference type="NCBI Taxonomy" id="702745"/>
    <lineage>
        <taxon>Bacteria</taxon>
        <taxon>Pseudomonadati</taxon>
        <taxon>Bacteroidota</taxon>
        <taxon>Flavobacteriia</taxon>
        <taxon>Flavobacteriales</taxon>
        <taxon>Flavobacteriaceae</taxon>
        <taxon>Myroides</taxon>
    </lineage>
</organism>
<accession>A0A1G8D1N4</accession>
<evidence type="ECO:0008006" key="4">
    <source>
        <dbReference type="Google" id="ProtNLM"/>
    </source>
</evidence>
<keyword evidence="3" id="KW-1185">Reference proteome</keyword>
<feature type="chain" id="PRO_5017271979" description="Lipoprotein" evidence="1">
    <location>
        <begin position="20"/>
        <end position="249"/>
    </location>
</feature>
<keyword evidence="1" id="KW-0732">Signal</keyword>
<dbReference type="STRING" id="702745.SAMN05421818_105121"/>
<name>A0A1G8D1N4_9FLAO</name>
<dbReference type="Proteomes" id="UP000243588">
    <property type="component" value="Unassembled WGS sequence"/>
</dbReference>
<feature type="signal peptide" evidence="1">
    <location>
        <begin position="1"/>
        <end position="19"/>
    </location>
</feature>